<evidence type="ECO:0000256" key="1">
    <source>
        <dbReference type="SAM" id="MobiDB-lite"/>
    </source>
</evidence>
<organism evidence="2 3">
    <name type="scientific">Mikania micrantha</name>
    <name type="common">bitter vine</name>
    <dbReference type="NCBI Taxonomy" id="192012"/>
    <lineage>
        <taxon>Eukaryota</taxon>
        <taxon>Viridiplantae</taxon>
        <taxon>Streptophyta</taxon>
        <taxon>Embryophyta</taxon>
        <taxon>Tracheophyta</taxon>
        <taxon>Spermatophyta</taxon>
        <taxon>Magnoliopsida</taxon>
        <taxon>eudicotyledons</taxon>
        <taxon>Gunneridae</taxon>
        <taxon>Pentapetalae</taxon>
        <taxon>asterids</taxon>
        <taxon>campanulids</taxon>
        <taxon>Asterales</taxon>
        <taxon>Asteraceae</taxon>
        <taxon>Asteroideae</taxon>
        <taxon>Heliantheae alliance</taxon>
        <taxon>Eupatorieae</taxon>
        <taxon>Mikania</taxon>
    </lineage>
</organism>
<evidence type="ECO:0000313" key="2">
    <source>
        <dbReference type="EMBL" id="KAD5960601.1"/>
    </source>
</evidence>
<accession>A0A5N6P4H2</accession>
<keyword evidence="3" id="KW-1185">Reference proteome</keyword>
<comment type="caution">
    <text evidence="2">The sequence shown here is derived from an EMBL/GenBank/DDBJ whole genome shotgun (WGS) entry which is preliminary data.</text>
</comment>
<feature type="region of interest" description="Disordered" evidence="1">
    <location>
        <begin position="77"/>
        <end position="106"/>
    </location>
</feature>
<dbReference type="AlphaFoldDB" id="A0A5N6P4H2"/>
<name>A0A5N6P4H2_9ASTR</name>
<evidence type="ECO:0000313" key="3">
    <source>
        <dbReference type="Proteomes" id="UP000326396"/>
    </source>
</evidence>
<protein>
    <submittedName>
        <fullName evidence="2">Uncharacterized protein</fullName>
    </submittedName>
</protein>
<gene>
    <name evidence="2" type="ORF">E3N88_12073</name>
</gene>
<dbReference type="EMBL" id="SZYD01000006">
    <property type="protein sequence ID" value="KAD5960601.1"/>
    <property type="molecule type" value="Genomic_DNA"/>
</dbReference>
<sequence>MDHLASQCLPGGVLVAMTIVNQVVWPLSACQTGSVDVSLPAALHVQWLRLGHVGTGLNLRKWVEDLISCDHDRHSHLPPIPRKGMMVDGDAGGVVDDRRQRRRRGP</sequence>
<proteinExistence type="predicted"/>
<dbReference type="Proteomes" id="UP000326396">
    <property type="component" value="Linkage Group LG14"/>
</dbReference>
<reference evidence="2 3" key="1">
    <citation type="submission" date="2019-05" db="EMBL/GenBank/DDBJ databases">
        <title>Mikania micrantha, genome provides insights into the molecular mechanism of rapid growth.</title>
        <authorList>
            <person name="Liu B."/>
        </authorList>
    </citation>
    <scope>NUCLEOTIDE SEQUENCE [LARGE SCALE GENOMIC DNA]</scope>
    <source>
        <strain evidence="2">NLD-2019</strain>
        <tissue evidence="2">Leaf</tissue>
    </source>
</reference>